<dbReference type="AlphaFoldDB" id="I1BR59"/>
<dbReference type="RefSeq" id="XP_067514085.1">
    <property type="nucleotide sequence ID" value="XM_067657984.1"/>
</dbReference>
<evidence type="ECO:0000259" key="2">
    <source>
        <dbReference type="Pfam" id="PF01425"/>
    </source>
</evidence>
<dbReference type="PROSITE" id="PS00571">
    <property type="entry name" value="AMIDASES"/>
    <property type="match status" value="1"/>
</dbReference>
<dbReference type="FunCoup" id="I1BR59">
    <property type="interactions" value="232"/>
</dbReference>
<dbReference type="GO" id="GO:0050567">
    <property type="term" value="F:glutaminyl-tRNA synthase (glutamine-hydrolyzing) activity"/>
    <property type="evidence" value="ECO:0007669"/>
    <property type="project" value="TreeGrafter"/>
</dbReference>
<dbReference type="GO" id="GO:0030956">
    <property type="term" value="C:glutamyl-tRNA(Gln) amidotransferase complex"/>
    <property type="evidence" value="ECO:0007669"/>
    <property type="project" value="TreeGrafter"/>
</dbReference>
<evidence type="ECO:0000313" key="3">
    <source>
        <dbReference type="EMBL" id="EIE78689.1"/>
    </source>
</evidence>
<dbReference type="SUPFAM" id="SSF75304">
    <property type="entry name" value="Amidase signature (AS) enzymes"/>
    <property type="match status" value="1"/>
</dbReference>
<name>I1BR59_RHIO9</name>
<dbReference type="OMA" id="ANVEYQA"/>
<dbReference type="VEuPathDB" id="FungiDB:RO3G_03393"/>
<accession>I1BR59</accession>
<feature type="domain" description="Amidase" evidence="2">
    <location>
        <begin position="17"/>
        <end position="289"/>
    </location>
</feature>
<dbReference type="InterPro" id="IPR000120">
    <property type="entry name" value="Amidase"/>
</dbReference>
<dbReference type="PANTHER" id="PTHR11895:SF7">
    <property type="entry name" value="GLUTAMYL-TRNA(GLN) AMIDOTRANSFERASE SUBUNIT A, MITOCHONDRIAL"/>
    <property type="match status" value="1"/>
</dbReference>
<dbReference type="InterPro" id="IPR036928">
    <property type="entry name" value="AS_sf"/>
</dbReference>
<comment type="similarity">
    <text evidence="1">Belongs to the amidase family.</text>
</comment>
<evidence type="ECO:0000313" key="4">
    <source>
        <dbReference type="Proteomes" id="UP000009138"/>
    </source>
</evidence>
<dbReference type="GO" id="GO:0070681">
    <property type="term" value="P:glutaminyl-tRNAGln biosynthesis via transamidation"/>
    <property type="evidence" value="ECO:0007669"/>
    <property type="project" value="TreeGrafter"/>
</dbReference>
<dbReference type="InterPro" id="IPR023631">
    <property type="entry name" value="Amidase_dom"/>
</dbReference>
<dbReference type="EMBL" id="CH476733">
    <property type="protein sequence ID" value="EIE78689.1"/>
    <property type="molecule type" value="Genomic_DNA"/>
</dbReference>
<dbReference type="GO" id="GO:0032543">
    <property type="term" value="P:mitochondrial translation"/>
    <property type="evidence" value="ECO:0007669"/>
    <property type="project" value="TreeGrafter"/>
</dbReference>
<dbReference type="Proteomes" id="UP000009138">
    <property type="component" value="Unassembled WGS sequence"/>
</dbReference>
<gene>
    <name evidence="3" type="ORF">RO3G_03393</name>
</gene>
<dbReference type="InParanoid" id="I1BR59"/>
<dbReference type="STRING" id="246409.I1BR59"/>
<dbReference type="PANTHER" id="PTHR11895">
    <property type="entry name" value="TRANSAMIDASE"/>
    <property type="match status" value="1"/>
</dbReference>
<reference evidence="3 4" key="1">
    <citation type="journal article" date="2009" name="PLoS Genet.">
        <title>Genomic analysis of the basal lineage fungus Rhizopus oryzae reveals a whole-genome duplication.</title>
        <authorList>
            <person name="Ma L.-J."/>
            <person name="Ibrahim A.S."/>
            <person name="Skory C."/>
            <person name="Grabherr M.G."/>
            <person name="Burger G."/>
            <person name="Butler M."/>
            <person name="Elias M."/>
            <person name="Idnurm A."/>
            <person name="Lang B.F."/>
            <person name="Sone T."/>
            <person name="Abe A."/>
            <person name="Calvo S.E."/>
            <person name="Corrochano L.M."/>
            <person name="Engels R."/>
            <person name="Fu J."/>
            <person name="Hansberg W."/>
            <person name="Kim J.-M."/>
            <person name="Kodira C.D."/>
            <person name="Koehrsen M.J."/>
            <person name="Liu B."/>
            <person name="Miranda-Saavedra D."/>
            <person name="O'Leary S."/>
            <person name="Ortiz-Castellanos L."/>
            <person name="Poulter R."/>
            <person name="Rodriguez-Romero J."/>
            <person name="Ruiz-Herrera J."/>
            <person name="Shen Y.-Q."/>
            <person name="Zeng Q."/>
            <person name="Galagan J."/>
            <person name="Birren B.W."/>
            <person name="Cuomo C.A."/>
            <person name="Wickes B.L."/>
        </authorList>
    </citation>
    <scope>NUCLEOTIDE SEQUENCE [LARGE SCALE GENOMIC DNA]</scope>
    <source>
        <strain evidence="4">RA 99-880 / ATCC MYA-4621 / FGSC 9543 / NRRL 43880</strain>
    </source>
</reference>
<organism evidence="3 4">
    <name type="scientific">Rhizopus delemar (strain RA 99-880 / ATCC MYA-4621 / FGSC 9543 / NRRL 43880)</name>
    <name type="common">Mucormycosis agent</name>
    <name type="synonym">Rhizopus arrhizus var. delemar</name>
    <dbReference type="NCBI Taxonomy" id="246409"/>
    <lineage>
        <taxon>Eukaryota</taxon>
        <taxon>Fungi</taxon>
        <taxon>Fungi incertae sedis</taxon>
        <taxon>Mucoromycota</taxon>
        <taxon>Mucoromycotina</taxon>
        <taxon>Mucoromycetes</taxon>
        <taxon>Mucorales</taxon>
        <taxon>Mucorineae</taxon>
        <taxon>Rhizopodaceae</taxon>
        <taxon>Rhizopus</taxon>
    </lineage>
</organism>
<dbReference type="eggNOG" id="KOG1211">
    <property type="taxonomic scope" value="Eukaryota"/>
</dbReference>
<dbReference type="Gene3D" id="3.90.1300.10">
    <property type="entry name" value="Amidase signature (AS) domain"/>
    <property type="match status" value="1"/>
</dbReference>
<protein>
    <recommendedName>
        <fullName evidence="2">Amidase domain-containing protein</fullName>
    </recommendedName>
</protein>
<proteinExistence type="inferred from homology"/>
<dbReference type="Pfam" id="PF01425">
    <property type="entry name" value="Amidase"/>
    <property type="match status" value="1"/>
</dbReference>
<dbReference type="GeneID" id="93610365"/>
<dbReference type="InterPro" id="IPR020556">
    <property type="entry name" value="Amidase_CS"/>
</dbReference>
<dbReference type="OrthoDB" id="421993at2759"/>
<evidence type="ECO:0000256" key="1">
    <source>
        <dbReference type="ARBA" id="ARBA00009199"/>
    </source>
</evidence>
<dbReference type="GO" id="GO:0005739">
    <property type="term" value="C:mitochondrion"/>
    <property type="evidence" value="ECO:0007669"/>
    <property type="project" value="TreeGrafter"/>
</dbReference>
<keyword evidence="4" id="KW-1185">Reference proteome</keyword>
<sequence length="293" mass="32492">MYKISSNYLCLEYAERFIWNFTSPYDATVVQLLNDAGALIVGKTNMDEFGMGAYGPVINPYDLSDKRVAGGSSGGSAASVAANMCRAALGSDTGGSVRMPASYCGVVGFKPSYGRCSRNGLISYANSLDTIGILAKTVNDCSDVYNIISKYDELDPTSIPVEFRNELDEKDNELKSKWQEKEDLSGLVVGIPQEFYVDSLSDKVVDVWRKGIEKLKNLGAKIVPVSMPHVPLALPAYYIIALAEASSNLARFDGMKYVKDLVLRFKDVYYLELMFLQLEHMKHYSYQHKKQDA</sequence>